<reference evidence="1" key="2">
    <citation type="submission" date="2020-09" db="EMBL/GenBank/DDBJ databases">
        <authorList>
            <person name="Sun Q."/>
            <person name="Kim S."/>
        </authorList>
    </citation>
    <scope>NUCLEOTIDE SEQUENCE</scope>
    <source>
        <strain evidence="1">KCTC 42651</strain>
    </source>
</reference>
<sequence>MSNTVVPFPRANLRALSAAASASSALVANITSELNALEQFMASTSRALDDLRTTETLINEASEAIESGEVDDMVAIRDVLAARIAKRQADYKRRTARARHATR</sequence>
<organism evidence="1 2">
    <name type="scientific">Thalassobaculum fulvum</name>
    <dbReference type="NCBI Taxonomy" id="1633335"/>
    <lineage>
        <taxon>Bacteria</taxon>
        <taxon>Pseudomonadati</taxon>
        <taxon>Pseudomonadota</taxon>
        <taxon>Alphaproteobacteria</taxon>
        <taxon>Rhodospirillales</taxon>
        <taxon>Thalassobaculaceae</taxon>
        <taxon>Thalassobaculum</taxon>
    </lineage>
</organism>
<dbReference type="Proteomes" id="UP000630353">
    <property type="component" value="Unassembled WGS sequence"/>
</dbReference>
<comment type="caution">
    <text evidence="1">The sequence shown here is derived from an EMBL/GenBank/DDBJ whole genome shotgun (WGS) entry which is preliminary data.</text>
</comment>
<dbReference type="EMBL" id="BMZS01000012">
    <property type="protein sequence ID" value="GHD60582.1"/>
    <property type="molecule type" value="Genomic_DNA"/>
</dbReference>
<reference evidence="1" key="1">
    <citation type="journal article" date="2014" name="Int. J. Syst. Evol. Microbiol.">
        <title>Complete genome sequence of Corynebacterium casei LMG S-19264T (=DSM 44701T), isolated from a smear-ripened cheese.</title>
        <authorList>
            <consortium name="US DOE Joint Genome Institute (JGI-PGF)"/>
            <person name="Walter F."/>
            <person name="Albersmeier A."/>
            <person name="Kalinowski J."/>
            <person name="Ruckert C."/>
        </authorList>
    </citation>
    <scope>NUCLEOTIDE SEQUENCE</scope>
    <source>
        <strain evidence="1">KCTC 42651</strain>
    </source>
</reference>
<evidence type="ECO:0000313" key="1">
    <source>
        <dbReference type="EMBL" id="GHD60582.1"/>
    </source>
</evidence>
<gene>
    <name evidence="1" type="ORF">GCM10017083_46660</name>
</gene>
<name>A0A919CRP1_9PROT</name>
<proteinExistence type="predicted"/>
<keyword evidence="2" id="KW-1185">Reference proteome</keyword>
<dbReference type="AlphaFoldDB" id="A0A919CRP1"/>
<evidence type="ECO:0000313" key="2">
    <source>
        <dbReference type="Proteomes" id="UP000630353"/>
    </source>
</evidence>
<accession>A0A919CRP1</accession>
<protein>
    <submittedName>
        <fullName evidence="1">Uncharacterized protein</fullName>
    </submittedName>
</protein>